<keyword evidence="6" id="KW-1185">Reference proteome</keyword>
<dbReference type="Proteomes" id="UP000186817">
    <property type="component" value="Unassembled WGS sequence"/>
</dbReference>
<evidence type="ECO:0000256" key="2">
    <source>
        <dbReference type="ARBA" id="ARBA00023043"/>
    </source>
</evidence>
<keyword evidence="4" id="KW-0175">Coiled coil</keyword>
<feature type="coiled-coil region" evidence="4">
    <location>
        <begin position="396"/>
        <end position="430"/>
    </location>
</feature>
<dbReference type="GO" id="GO:0005737">
    <property type="term" value="C:cytoplasm"/>
    <property type="evidence" value="ECO:0007669"/>
    <property type="project" value="TreeGrafter"/>
</dbReference>
<proteinExistence type="predicted"/>
<dbReference type="PROSITE" id="PS50297">
    <property type="entry name" value="ANK_REP_REGION"/>
    <property type="match status" value="1"/>
</dbReference>
<evidence type="ECO:0000256" key="1">
    <source>
        <dbReference type="ARBA" id="ARBA00022737"/>
    </source>
</evidence>
<organism evidence="5 6">
    <name type="scientific">Symbiodinium microadriaticum</name>
    <name type="common">Dinoflagellate</name>
    <name type="synonym">Zooxanthella microadriatica</name>
    <dbReference type="NCBI Taxonomy" id="2951"/>
    <lineage>
        <taxon>Eukaryota</taxon>
        <taxon>Sar</taxon>
        <taxon>Alveolata</taxon>
        <taxon>Dinophyceae</taxon>
        <taxon>Suessiales</taxon>
        <taxon>Symbiodiniaceae</taxon>
        <taxon>Symbiodinium</taxon>
    </lineage>
</organism>
<dbReference type="SMART" id="SM00248">
    <property type="entry name" value="ANK"/>
    <property type="match status" value="3"/>
</dbReference>
<dbReference type="InterPro" id="IPR002110">
    <property type="entry name" value="Ankyrin_rpt"/>
</dbReference>
<dbReference type="PROSITE" id="PS50088">
    <property type="entry name" value="ANK_REPEAT"/>
    <property type="match status" value="1"/>
</dbReference>
<keyword evidence="2 3" id="KW-0040">ANK repeat</keyword>
<gene>
    <name evidence="5" type="ORF">AK812_SmicGene22449</name>
</gene>
<name>A0A1Q9DJU8_SYMMI</name>
<dbReference type="PANTHER" id="PTHR24198">
    <property type="entry name" value="ANKYRIN REPEAT AND PROTEIN KINASE DOMAIN-CONTAINING PROTEIN"/>
    <property type="match status" value="1"/>
</dbReference>
<dbReference type="InterPro" id="IPR036770">
    <property type="entry name" value="Ankyrin_rpt-contain_sf"/>
</dbReference>
<accession>A0A1Q9DJU8</accession>
<dbReference type="EMBL" id="LSRX01000503">
    <property type="protein sequence ID" value="OLP95410.1"/>
    <property type="molecule type" value="Genomic_DNA"/>
</dbReference>
<dbReference type="Gene3D" id="3.90.550.10">
    <property type="entry name" value="Spore Coat Polysaccharide Biosynthesis Protein SpsA, Chain A"/>
    <property type="match status" value="1"/>
</dbReference>
<dbReference type="Gene3D" id="1.25.40.20">
    <property type="entry name" value="Ankyrin repeat-containing domain"/>
    <property type="match status" value="1"/>
</dbReference>
<dbReference type="SUPFAM" id="SSF53448">
    <property type="entry name" value="Nucleotide-diphospho-sugar transferases"/>
    <property type="match status" value="1"/>
</dbReference>
<dbReference type="InterPro" id="IPR029044">
    <property type="entry name" value="Nucleotide-diphossugar_trans"/>
</dbReference>
<dbReference type="Pfam" id="PF13637">
    <property type="entry name" value="Ank_4"/>
    <property type="match status" value="1"/>
</dbReference>
<dbReference type="SUPFAM" id="SSF48403">
    <property type="entry name" value="Ankyrin repeat"/>
    <property type="match status" value="1"/>
</dbReference>
<comment type="caution">
    <text evidence="5">The sequence shown here is derived from an EMBL/GenBank/DDBJ whole genome shotgun (WGS) entry which is preliminary data.</text>
</comment>
<feature type="repeat" description="ANK" evidence="3">
    <location>
        <begin position="66"/>
        <end position="98"/>
    </location>
</feature>
<evidence type="ECO:0000313" key="5">
    <source>
        <dbReference type="EMBL" id="OLP95410.1"/>
    </source>
</evidence>
<evidence type="ECO:0000313" key="6">
    <source>
        <dbReference type="Proteomes" id="UP000186817"/>
    </source>
</evidence>
<dbReference type="PANTHER" id="PTHR24198:SF165">
    <property type="entry name" value="ANKYRIN REPEAT-CONTAINING PROTEIN-RELATED"/>
    <property type="match status" value="1"/>
</dbReference>
<dbReference type="AlphaFoldDB" id="A0A1Q9DJU8"/>
<evidence type="ECO:0000256" key="4">
    <source>
        <dbReference type="SAM" id="Coils"/>
    </source>
</evidence>
<protein>
    <submittedName>
        <fullName evidence="5">Reticulocyte-binding protein 2-like a</fullName>
    </submittedName>
</protein>
<feature type="coiled-coil region" evidence="4">
    <location>
        <begin position="506"/>
        <end position="561"/>
    </location>
</feature>
<sequence>MSRIEICGSKTIGRKTAEQGVCTSGKNGFLLMSFTELQSASYAGDIVTVRDLLSQRAAIHERGSAGSWTALHVAAAQGHLNVVEALLAGNVHPDDRRRLDFVVYGATSDGVVAIVDGMHGLSDVPEVHLLAAPLRAGIWDKLNVAIGLRGLTPKTAIPWILITRSKDDNEKELGGADAAVDSGAEIKEPFTAMDPDKIEGDFPYFVTVSLSSSPSGSSLSTAQEVAPTHLLHHQCPSACRLAEPLQPAGGPQVDGTSMLPWVTSGGASRFVANDVLLVAWLPARDATIVSPVRRLLAVAAQRAYAEVCALDGDGRSALDWAEWRGRGHVVQALQRHERLHRLLDEQHAASQADMSTKLFTAEARLAQLGTELAATSRNSGSRQPAEQLAPLPDTGVEEMVESLQQQNALLEQRELERVDLEQRLKICEQEEHSCKDALVRERELQQHHGGSLRAELEYEKKQFDMWREEHASGLTRAEEEVQQREATWHRERLQCEEAEQRLRERETMEEQRNDVAQRAIQKLEQEVAAAGDRAELLQKEVVAAEEEARQAQARAAAASRAWDGVLWHLIGSSELQVMTSSWTLGTKGGLDAQSLAEYLVHDGLIVMSTKDGHSLGVQDPRGSFDGCTGLFRVLHSVRRFWRRRVSRVSGLSSSWLQVTSPCDGAITHWAQPGPTWEAQKRAYEEVSGSLRRVSSEVSWTAFCTCCKRPLSLTLSDPPASKKLRQDAQSTNGRFAYVVCLWGRNAEYVLGAMVLAHSLKRSGTRHDLVALHTDDVPKEAVELLQKAGWHPRQAA</sequence>
<dbReference type="OrthoDB" id="435028at2759"/>
<keyword evidence="1" id="KW-0677">Repeat</keyword>
<reference evidence="5 6" key="1">
    <citation type="submission" date="2016-02" db="EMBL/GenBank/DDBJ databases">
        <title>Genome analysis of coral dinoflagellate symbionts highlights evolutionary adaptations to a symbiotic lifestyle.</title>
        <authorList>
            <person name="Aranda M."/>
            <person name="Li Y."/>
            <person name="Liew Y.J."/>
            <person name="Baumgarten S."/>
            <person name="Simakov O."/>
            <person name="Wilson M."/>
            <person name="Piel J."/>
            <person name="Ashoor H."/>
            <person name="Bougouffa S."/>
            <person name="Bajic V.B."/>
            <person name="Ryu T."/>
            <person name="Ravasi T."/>
            <person name="Bayer T."/>
            <person name="Micklem G."/>
            <person name="Kim H."/>
            <person name="Bhak J."/>
            <person name="Lajeunesse T.C."/>
            <person name="Voolstra C.R."/>
        </authorList>
    </citation>
    <scope>NUCLEOTIDE SEQUENCE [LARGE SCALE GENOMIC DNA]</scope>
    <source>
        <strain evidence="5 6">CCMP2467</strain>
    </source>
</reference>
<evidence type="ECO:0000256" key="3">
    <source>
        <dbReference type="PROSITE-ProRule" id="PRU00023"/>
    </source>
</evidence>